<organism evidence="9 10">
    <name type="scientific">Chungangia koreensis</name>
    <dbReference type="NCBI Taxonomy" id="752657"/>
    <lineage>
        <taxon>Bacteria</taxon>
        <taxon>Bacillati</taxon>
        <taxon>Bacillota</taxon>
        <taxon>Bacilli</taxon>
        <taxon>Lactobacillales</taxon>
        <taxon>Chungangia</taxon>
    </lineage>
</organism>
<feature type="transmembrane region" description="Helical" evidence="7">
    <location>
        <begin position="135"/>
        <end position="158"/>
    </location>
</feature>
<feature type="transmembrane region" description="Helical" evidence="7">
    <location>
        <begin position="50"/>
        <end position="69"/>
    </location>
</feature>
<dbReference type="EMBL" id="JBHSEC010000006">
    <property type="protein sequence ID" value="MFC4409970.1"/>
    <property type="molecule type" value="Genomic_DNA"/>
</dbReference>
<dbReference type="Pfam" id="PF06808">
    <property type="entry name" value="DctM"/>
    <property type="match status" value="1"/>
</dbReference>
<name>A0ABV8X7A5_9LACT</name>
<reference evidence="10" key="1">
    <citation type="journal article" date="2019" name="Int. J. Syst. Evol. Microbiol.">
        <title>The Global Catalogue of Microorganisms (GCM) 10K type strain sequencing project: providing services to taxonomists for standard genome sequencing and annotation.</title>
        <authorList>
            <consortium name="The Broad Institute Genomics Platform"/>
            <consortium name="The Broad Institute Genome Sequencing Center for Infectious Disease"/>
            <person name="Wu L."/>
            <person name="Ma J."/>
        </authorList>
    </citation>
    <scope>NUCLEOTIDE SEQUENCE [LARGE SCALE GENOMIC DNA]</scope>
    <source>
        <strain evidence="10">CCUG 59778</strain>
    </source>
</reference>
<feature type="transmembrane region" description="Helical" evidence="7">
    <location>
        <begin position="272"/>
        <end position="294"/>
    </location>
</feature>
<feature type="transmembrane region" description="Helical" evidence="7">
    <location>
        <begin position="314"/>
        <end position="335"/>
    </location>
</feature>
<dbReference type="PIRSF" id="PIRSF006066">
    <property type="entry name" value="HI0050"/>
    <property type="match status" value="1"/>
</dbReference>
<feature type="transmembrane region" description="Helical" evidence="7">
    <location>
        <begin position="218"/>
        <end position="236"/>
    </location>
</feature>
<feature type="transmembrane region" description="Helical" evidence="7">
    <location>
        <begin position="356"/>
        <end position="380"/>
    </location>
</feature>
<protein>
    <submittedName>
        <fullName evidence="9">TRAP transporter large permease</fullName>
    </submittedName>
</protein>
<sequence length="428" mass="45655">MVLGITMFVVFLVLLAIGFPVSFAMALSTLVALLMGGYTSEVLSLMLVEGIKGYTLLAIPLFILAGNLMNSAGITQRIFDFCAALLGHIRAGLAQVNIFASVIFSGISGTAVGDQAGLGAIEMKAMVRKGYTKPFSAALTLASSVIGAIIPPSVPLIVYAYLAEVSVEKLFIAGIIPGLLIALTLSVYVHIGAIRGTIVVPEPETFSIKEVGRTLKDGFWALLAPAVILGGMLGGVVTPTEAGVIAVIYSLFCAVIYKEFDFKNLKDAFMASINSTALIMFLIGVGTAMGWIISAEQLPVLLSDFLLSLTENKFLMLLLINILLLFLGSIMEGIPIKLIMLPILLPIIDSLGIDRIHFGIVMCYNLLIGMITPPVGLGLYVMSRVGKVSFESVVKSVIPFYIPLFIALLLITYFPQISLWLPSILGGK</sequence>
<dbReference type="PANTHER" id="PTHR33362:SF3">
    <property type="entry name" value="SIALIC ACID TRAP TRANSPORTER PERMEASE PROTEIN SIAT"/>
    <property type="match status" value="1"/>
</dbReference>
<evidence type="ECO:0000256" key="6">
    <source>
        <dbReference type="ARBA" id="ARBA00023136"/>
    </source>
</evidence>
<evidence type="ECO:0000313" key="10">
    <source>
        <dbReference type="Proteomes" id="UP001595817"/>
    </source>
</evidence>
<proteinExistence type="predicted"/>
<evidence type="ECO:0000313" key="9">
    <source>
        <dbReference type="EMBL" id="MFC4409970.1"/>
    </source>
</evidence>
<feature type="transmembrane region" description="Helical" evidence="7">
    <location>
        <begin position="400"/>
        <end position="421"/>
    </location>
</feature>
<keyword evidence="2" id="KW-1003">Cell membrane</keyword>
<evidence type="ECO:0000256" key="2">
    <source>
        <dbReference type="ARBA" id="ARBA00022475"/>
    </source>
</evidence>
<gene>
    <name evidence="9" type="ORF">ACFOZY_05895</name>
</gene>
<dbReference type="PANTHER" id="PTHR33362">
    <property type="entry name" value="SIALIC ACID TRAP TRANSPORTER PERMEASE PROTEIN SIAT-RELATED"/>
    <property type="match status" value="1"/>
</dbReference>
<feature type="domain" description="TRAP C4-dicarboxylate transport system permease DctM subunit" evidence="8">
    <location>
        <begin position="8"/>
        <end position="417"/>
    </location>
</feature>
<feature type="transmembrane region" description="Helical" evidence="7">
    <location>
        <begin position="170"/>
        <end position="189"/>
    </location>
</feature>
<keyword evidence="10" id="KW-1185">Reference proteome</keyword>
<dbReference type="InterPro" id="IPR004681">
    <property type="entry name" value="TRAP_DctM"/>
</dbReference>
<evidence type="ECO:0000256" key="7">
    <source>
        <dbReference type="SAM" id="Phobius"/>
    </source>
</evidence>
<evidence type="ECO:0000259" key="8">
    <source>
        <dbReference type="Pfam" id="PF06808"/>
    </source>
</evidence>
<keyword evidence="5 7" id="KW-1133">Transmembrane helix</keyword>
<evidence type="ECO:0000256" key="4">
    <source>
        <dbReference type="ARBA" id="ARBA00022692"/>
    </source>
</evidence>
<accession>A0ABV8X7A5</accession>
<keyword evidence="6 7" id="KW-0472">Membrane</keyword>
<evidence type="ECO:0000256" key="3">
    <source>
        <dbReference type="ARBA" id="ARBA00022519"/>
    </source>
</evidence>
<comment type="subcellular location">
    <subcellularLocation>
        <location evidence="1">Cell inner membrane</location>
        <topology evidence="1">Multi-pass membrane protein</topology>
    </subcellularLocation>
</comment>
<evidence type="ECO:0000256" key="1">
    <source>
        <dbReference type="ARBA" id="ARBA00004429"/>
    </source>
</evidence>
<dbReference type="Proteomes" id="UP001595817">
    <property type="component" value="Unassembled WGS sequence"/>
</dbReference>
<feature type="transmembrane region" description="Helical" evidence="7">
    <location>
        <begin position="242"/>
        <end position="260"/>
    </location>
</feature>
<keyword evidence="4 7" id="KW-0812">Transmembrane</keyword>
<dbReference type="RefSeq" id="WP_378153295.1">
    <property type="nucleotide sequence ID" value="NZ_JBHSEC010000006.1"/>
</dbReference>
<comment type="caution">
    <text evidence="9">The sequence shown here is derived from an EMBL/GenBank/DDBJ whole genome shotgun (WGS) entry which is preliminary data.</text>
</comment>
<dbReference type="NCBIfam" id="TIGR00786">
    <property type="entry name" value="dctM"/>
    <property type="match status" value="1"/>
</dbReference>
<dbReference type="InterPro" id="IPR010656">
    <property type="entry name" value="DctM"/>
</dbReference>
<keyword evidence="3" id="KW-0997">Cell inner membrane</keyword>
<evidence type="ECO:0000256" key="5">
    <source>
        <dbReference type="ARBA" id="ARBA00022989"/>
    </source>
</evidence>